<name>A0A2S9QPG8_9MICO</name>
<dbReference type="Proteomes" id="UP000238650">
    <property type="component" value="Unassembled WGS sequence"/>
</dbReference>
<dbReference type="InterPro" id="IPR023346">
    <property type="entry name" value="Lysozyme-like_dom_sf"/>
</dbReference>
<dbReference type="AlphaFoldDB" id="A0A2S9QPG8"/>
<accession>A0A2S9QPG8</accession>
<protein>
    <recommendedName>
        <fullName evidence="3">Transglycosylase SLT domain-containing protein</fullName>
    </recommendedName>
</protein>
<dbReference type="RefSeq" id="WP_219845093.1">
    <property type="nucleotide sequence ID" value="NZ_MWZD01000016.1"/>
</dbReference>
<proteinExistence type="predicted"/>
<sequence length="77" mass="8502">MSLWNGESGWRADALNPWSGAYGIPQSLPAEKMAAAGPDWRTNAATQISWGLAYISAAYGSPCNAWAMWQSRNPHWY</sequence>
<gene>
    <name evidence="1" type="ORF">B4915_06500</name>
</gene>
<comment type="caution">
    <text evidence="1">The sequence shown here is derived from an EMBL/GenBank/DDBJ whole genome shotgun (WGS) entry which is preliminary data.</text>
</comment>
<evidence type="ECO:0000313" key="1">
    <source>
        <dbReference type="EMBL" id="PRI11478.1"/>
    </source>
</evidence>
<evidence type="ECO:0000313" key="2">
    <source>
        <dbReference type="Proteomes" id="UP000238650"/>
    </source>
</evidence>
<dbReference type="EMBL" id="MWZD01000016">
    <property type="protein sequence ID" value="PRI11478.1"/>
    <property type="molecule type" value="Genomic_DNA"/>
</dbReference>
<reference evidence="1 2" key="1">
    <citation type="journal article" date="2017" name="New Microbes New Infect">
        <title>Genome sequence of 'Leucobacter massiliensis' sp. nov. isolated from human pharynx after travel to the 2014 Hajj.</title>
        <authorList>
            <person name="Leangapichart T."/>
            <person name="Gautret P."/>
            <person name="Nguyen T.T."/>
            <person name="Armstrong N."/>
            <person name="Rolain J.M."/>
        </authorList>
    </citation>
    <scope>NUCLEOTIDE SEQUENCE [LARGE SCALE GENOMIC DNA]</scope>
    <source>
        <strain evidence="1 2">122RC15</strain>
    </source>
</reference>
<dbReference type="SUPFAM" id="SSF53955">
    <property type="entry name" value="Lysozyme-like"/>
    <property type="match status" value="1"/>
</dbReference>
<organism evidence="1 2">
    <name type="scientific">Leucobacter massiliensis</name>
    <dbReference type="NCBI Taxonomy" id="1686285"/>
    <lineage>
        <taxon>Bacteria</taxon>
        <taxon>Bacillati</taxon>
        <taxon>Actinomycetota</taxon>
        <taxon>Actinomycetes</taxon>
        <taxon>Micrococcales</taxon>
        <taxon>Microbacteriaceae</taxon>
        <taxon>Leucobacter</taxon>
    </lineage>
</organism>
<evidence type="ECO:0008006" key="3">
    <source>
        <dbReference type="Google" id="ProtNLM"/>
    </source>
</evidence>
<keyword evidence="2" id="KW-1185">Reference proteome</keyword>